<evidence type="ECO:0000313" key="6">
    <source>
        <dbReference type="WBParaSite" id="SBAD_0000994601-mRNA-1"/>
    </source>
</evidence>
<evidence type="ECO:0000256" key="2">
    <source>
        <dbReference type="ARBA" id="ARBA00023027"/>
    </source>
</evidence>
<dbReference type="InterPro" id="IPR001557">
    <property type="entry name" value="L-lactate/malate_DH"/>
</dbReference>
<organism evidence="6">
    <name type="scientific">Soboliphyme baturini</name>
    <dbReference type="NCBI Taxonomy" id="241478"/>
    <lineage>
        <taxon>Eukaryota</taxon>
        <taxon>Metazoa</taxon>
        <taxon>Ecdysozoa</taxon>
        <taxon>Nematoda</taxon>
        <taxon>Enoplea</taxon>
        <taxon>Dorylaimia</taxon>
        <taxon>Dioctophymatida</taxon>
        <taxon>Dioctophymatoidea</taxon>
        <taxon>Soboliphymatidae</taxon>
        <taxon>Soboliphyme</taxon>
    </lineage>
</organism>
<name>A0A183J150_9BILA</name>
<feature type="domain" description="Lactate/malate dehydrogenase N-terminal" evidence="3">
    <location>
        <begin position="21"/>
        <end position="119"/>
    </location>
</feature>
<keyword evidence="5" id="KW-1185">Reference proteome</keyword>
<protein>
    <submittedName>
        <fullName evidence="6">Ldh_1_N domain-containing protein</fullName>
    </submittedName>
</protein>
<dbReference type="GO" id="GO:0006089">
    <property type="term" value="P:lactate metabolic process"/>
    <property type="evidence" value="ECO:0007669"/>
    <property type="project" value="TreeGrafter"/>
</dbReference>
<dbReference type="InterPro" id="IPR036291">
    <property type="entry name" value="NAD(P)-bd_dom_sf"/>
</dbReference>
<evidence type="ECO:0000313" key="4">
    <source>
        <dbReference type="EMBL" id="VDP24175.1"/>
    </source>
</evidence>
<keyword evidence="2" id="KW-0520">NAD</keyword>
<accession>A0A183J150</accession>
<dbReference type="Proteomes" id="UP000270296">
    <property type="component" value="Unassembled WGS sequence"/>
</dbReference>
<dbReference type="SUPFAM" id="SSF51735">
    <property type="entry name" value="NAD(P)-binding Rossmann-fold domains"/>
    <property type="match status" value="1"/>
</dbReference>
<dbReference type="InterPro" id="IPR001236">
    <property type="entry name" value="Lactate/malate_DH_N"/>
</dbReference>
<dbReference type="PANTHER" id="PTHR43128:SF16">
    <property type="entry name" value="L-LACTATE DEHYDROGENASE"/>
    <property type="match status" value="1"/>
</dbReference>
<dbReference type="PROSITE" id="PS51257">
    <property type="entry name" value="PROKAR_LIPOPROTEIN"/>
    <property type="match status" value="1"/>
</dbReference>
<dbReference type="Pfam" id="PF00056">
    <property type="entry name" value="Ldh_1_N"/>
    <property type="match status" value="1"/>
</dbReference>
<dbReference type="PRINTS" id="PR00086">
    <property type="entry name" value="LLDHDRGNASE"/>
</dbReference>
<reference evidence="6" key="1">
    <citation type="submission" date="2016-06" db="UniProtKB">
        <authorList>
            <consortium name="WormBaseParasite"/>
        </authorList>
    </citation>
    <scope>IDENTIFICATION</scope>
</reference>
<dbReference type="PANTHER" id="PTHR43128">
    <property type="entry name" value="L-2-HYDROXYCARBOXYLATE DEHYDROGENASE (NAD(P)(+))"/>
    <property type="match status" value="1"/>
</dbReference>
<dbReference type="AlphaFoldDB" id="A0A183J150"/>
<gene>
    <name evidence="4" type="ORF">SBAD_LOCUS9598</name>
</gene>
<dbReference type="GO" id="GO:0004459">
    <property type="term" value="F:L-lactate dehydrogenase (NAD+) activity"/>
    <property type="evidence" value="ECO:0007669"/>
    <property type="project" value="TreeGrafter"/>
</dbReference>
<evidence type="ECO:0000259" key="3">
    <source>
        <dbReference type="Pfam" id="PF00056"/>
    </source>
</evidence>
<sequence length="123" mass="13491">MSTVEKLMKEVAPISENPVAKVTIVGVGQVGMACAFSILTSQIASEIALVDVDQHKLRGEMMDLQQGMAFTRSCKIKADTDYAVTANSKICVVTAGARQRPDETRLSLVHRNVEIFKSTYDVW</sequence>
<proteinExistence type="predicted"/>
<dbReference type="Gene3D" id="3.40.50.720">
    <property type="entry name" value="NAD(P)-binding Rossmann-like Domain"/>
    <property type="match status" value="1"/>
</dbReference>
<reference evidence="4 5" key="2">
    <citation type="submission" date="2018-11" db="EMBL/GenBank/DDBJ databases">
        <authorList>
            <consortium name="Pathogen Informatics"/>
        </authorList>
    </citation>
    <scope>NUCLEOTIDE SEQUENCE [LARGE SCALE GENOMIC DNA]</scope>
</reference>
<dbReference type="EMBL" id="UZAM01012921">
    <property type="protein sequence ID" value="VDP24175.1"/>
    <property type="molecule type" value="Genomic_DNA"/>
</dbReference>
<dbReference type="OrthoDB" id="5804929at2759"/>
<evidence type="ECO:0000256" key="1">
    <source>
        <dbReference type="ARBA" id="ARBA00023002"/>
    </source>
</evidence>
<dbReference type="WBParaSite" id="SBAD_0000994601-mRNA-1">
    <property type="protein sequence ID" value="SBAD_0000994601-mRNA-1"/>
    <property type="gene ID" value="SBAD_0000994601"/>
</dbReference>
<evidence type="ECO:0000313" key="5">
    <source>
        <dbReference type="Proteomes" id="UP000270296"/>
    </source>
</evidence>
<keyword evidence="1" id="KW-0560">Oxidoreductase</keyword>